<organism evidence="1 2">
    <name type="scientific">Gluconobacter wancherniae NBRC 103581</name>
    <dbReference type="NCBI Taxonomy" id="656744"/>
    <lineage>
        <taxon>Bacteria</taxon>
        <taxon>Pseudomonadati</taxon>
        <taxon>Pseudomonadota</taxon>
        <taxon>Alphaproteobacteria</taxon>
        <taxon>Acetobacterales</taxon>
        <taxon>Acetobacteraceae</taxon>
        <taxon>Gluconobacter</taxon>
    </lineage>
</organism>
<keyword evidence="2" id="KW-1185">Reference proteome</keyword>
<evidence type="ECO:0000313" key="1">
    <source>
        <dbReference type="EMBL" id="GEK93991.1"/>
    </source>
</evidence>
<evidence type="ECO:0000313" key="2">
    <source>
        <dbReference type="Proteomes" id="UP000321230"/>
    </source>
</evidence>
<gene>
    <name evidence="1" type="ORF">GWA01_17610</name>
</gene>
<sequence>MVASAGLAAGVCADALPMRDVMPATPIIFHVVRRESRVGSFDEGEVMGRQFHSDVCQNGTPQNQLK</sequence>
<dbReference type="Proteomes" id="UP000321230">
    <property type="component" value="Unassembled WGS sequence"/>
</dbReference>
<dbReference type="EMBL" id="BJUZ01000002">
    <property type="protein sequence ID" value="GEK93991.1"/>
    <property type="molecule type" value="Genomic_DNA"/>
</dbReference>
<name>A0A511B3A2_9PROT</name>
<comment type="caution">
    <text evidence="1">The sequence shown here is derived from an EMBL/GenBank/DDBJ whole genome shotgun (WGS) entry which is preliminary data.</text>
</comment>
<dbReference type="AlphaFoldDB" id="A0A511B3A2"/>
<proteinExistence type="predicted"/>
<reference evidence="1 2" key="1">
    <citation type="submission" date="2019-07" db="EMBL/GenBank/DDBJ databases">
        <title>Whole genome shotgun sequence of Gluconobacter wancherniae NBRC 103581.</title>
        <authorList>
            <person name="Hosoyama A."/>
            <person name="Uohara A."/>
            <person name="Ohji S."/>
            <person name="Ichikawa N."/>
        </authorList>
    </citation>
    <scope>NUCLEOTIDE SEQUENCE [LARGE SCALE GENOMIC DNA]</scope>
    <source>
        <strain evidence="1 2">NBRC 103581</strain>
    </source>
</reference>
<protein>
    <submittedName>
        <fullName evidence="1">Uncharacterized protein</fullName>
    </submittedName>
</protein>
<accession>A0A511B3A2</accession>